<dbReference type="AlphaFoldDB" id="A0A2N7WCD4"/>
<keyword evidence="11" id="KW-1185">Reference proteome</keyword>
<evidence type="ECO:0000313" key="10">
    <source>
        <dbReference type="EMBL" id="PMS27072.1"/>
    </source>
</evidence>
<keyword evidence="2" id="KW-1003">Cell membrane</keyword>
<comment type="subcellular location">
    <subcellularLocation>
        <location evidence="1">Cell membrane</location>
        <topology evidence="1">Multi-pass membrane protein</topology>
    </subcellularLocation>
    <subcellularLocation>
        <location evidence="6">Membrane</location>
        <topology evidence="6">Multi-pass membrane protein</topology>
    </subcellularLocation>
</comment>
<dbReference type="EMBL" id="PNYB01000003">
    <property type="protein sequence ID" value="PMS27072.1"/>
    <property type="molecule type" value="Genomic_DNA"/>
</dbReference>
<keyword evidence="10" id="KW-0966">Cell projection</keyword>
<evidence type="ECO:0000256" key="6">
    <source>
        <dbReference type="RuleBase" id="RU004057"/>
    </source>
</evidence>
<proteinExistence type="inferred from homology"/>
<dbReference type="Pfam" id="PF01618">
    <property type="entry name" value="MotA_ExbB"/>
    <property type="match status" value="1"/>
</dbReference>
<accession>A0A2N7WCD4</accession>
<dbReference type="PANTHER" id="PTHR30625">
    <property type="entry name" value="PROTEIN TOLQ"/>
    <property type="match status" value="1"/>
</dbReference>
<reference evidence="10 11" key="1">
    <citation type="submission" date="2018-01" db="EMBL/GenBank/DDBJ databases">
        <title>Whole genome analyses suggest that Burkholderia sensu lato contains two further novel genera in the rhizoxinica-symbiotica group Mycetohabitans gen. nov., and Trinickia gen. nov.: implications for the evolution of diazotrophy and nodulation in the Burkholderiaceae.</title>
        <authorList>
            <person name="Estrada-de los Santos P."/>
            <person name="Palmer M."/>
            <person name="Chavez-Ramirez B."/>
            <person name="Beukes C."/>
            <person name="Steenkamp E.T."/>
            <person name="Hirsch A.M."/>
            <person name="Manyaka P."/>
            <person name="Maluk M."/>
            <person name="Lafos M."/>
            <person name="Crook M."/>
            <person name="Gross E."/>
            <person name="Simon M.F."/>
            <person name="Bueno dos Reis Junior F."/>
            <person name="Poole P.S."/>
            <person name="Venter S.N."/>
            <person name="James E.K."/>
        </authorList>
    </citation>
    <scope>NUCLEOTIDE SEQUENCE [LARGE SCALE GENOMIC DNA]</scope>
    <source>
        <strain evidence="10 11">GP25-8</strain>
    </source>
</reference>
<comment type="similarity">
    <text evidence="6">Belongs to the exbB/tolQ family.</text>
</comment>
<dbReference type="InterPro" id="IPR050790">
    <property type="entry name" value="ExbB/TolQ_transport"/>
</dbReference>
<dbReference type="GO" id="GO:0017038">
    <property type="term" value="P:protein import"/>
    <property type="evidence" value="ECO:0007669"/>
    <property type="project" value="TreeGrafter"/>
</dbReference>
<organism evidence="10 11">
    <name type="scientific">Trinickia soli</name>
    <dbReference type="NCBI Taxonomy" id="380675"/>
    <lineage>
        <taxon>Bacteria</taxon>
        <taxon>Pseudomonadati</taxon>
        <taxon>Pseudomonadota</taxon>
        <taxon>Betaproteobacteria</taxon>
        <taxon>Burkholderiales</taxon>
        <taxon>Burkholderiaceae</taxon>
        <taxon>Trinickia</taxon>
    </lineage>
</organism>
<evidence type="ECO:0000313" key="11">
    <source>
        <dbReference type="Proteomes" id="UP000235347"/>
    </source>
</evidence>
<keyword evidence="6" id="KW-0813">Transport</keyword>
<sequence>MSESVSSLIAHAALWILLAFSVASWALIMLKALQAVRAGRADRRFERSFGQATDLEAAARTAGAAAPDSPKAQLAAAFFDALAGAADAAPGIHAVYGGHAVHAGQEREYHAIGKELCERALAQRIRRERRTSENGLAVLASIGSTAPFVGLFGTVFGIIHALSAISHRASASIDVVAGPIGEALVATGVGIAVAVPAVLAYNFFVRRSKSLHADLDDFANDLLALAQQRGFALRSEHRHSATPATATTVRRGSTREALA</sequence>
<dbReference type="InterPro" id="IPR002898">
    <property type="entry name" value="MotA_ExbB_proton_chnl"/>
</dbReference>
<protein>
    <submittedName>
        <fullName evidence="10">Flagellar motor protein MotA</fullName>
    </submittedName>
</protein>
<evidence type="ECO:0000256" key="2">
    <source>
        <dbReference type="ARBA" id="ARBA00022475"/>
    </source>
</evidence>
<name>A0A2N7WCD4_9BURK</name>
<keyword evidence="10" id="KW-0969">Cilium</keyword>
<feature type="transmembrane region" description="Helical" evidence="8">
    <location>
        <begin position="12"/>
        <end position="33"/>
    </location>
</feature>
<feature type="compositionally biased region" description="Polar residues" evidence="7">
    <location>
        <begin position="242"/>
        <end position="251"/>
    </location>
</feature>
<evidence type="ECO:0000256" key="8">
    <source>
        <dbReference type="SAM" id="Phobius"/>
    </source>
</evidence>
<feature type="region of interest" description="Disordered" evidence="7">
    <location>
        <begin position="235"/>
        <end position="259"/>
    </location>
</feature>
<dbReference type="GO" id="GO:0005886">
    <property type="term" value="C:plasma membrane"/>
    <property type="evidence" value="ECO:0007669"/>
    <property type="project" value="UniProtKB-SubCell"/>
</dbReference>
<dbReference type="Proteomes" id="UP000235347">
    <property type="component" value="Unassembled WGS sequence"/>
</dbReference>
<dbReference type="RefSeq" id="WP_102608645.1">
    <property type="nucleotide sequence ID" value="NZ_CADIKD010000016.1"/>
</dbReference>
<feature type="domain" description="MotA/TolQ/ExbB proton channel" evidence="9">
    <location>
        <begin position="111"/>
        <end position="215"/>
    </location>
</feature>
<evidence type="ECO:0000256" key="1">
    <source>
        <dbReference type="ARBA" id="ARBA00004651"/>
    </source>
</evidence>
<evidence type="ECO:0000256" key="5">
    <source>
        <dbReference type="ARBA" id="ARBA00023136"/>
    </source>
</evidence>
<evidence type="ECO:0000256" key="7">
    <source>
        <dbReference type="SAM" id="MobiDB-lite"/>
    </source>
</evidence>
<evidence type="ECO:0000259" key="9">
    <source>
        <dbReference type="Pfam" id="PF01618"/>
    </source>
</evidence>
<dbReference type="PANTHER" id="PTHR30625:SF3">
    <property type="entry name" value="TOL-PAL SYSTEM PROTEIN TOLQ"/>
    <property type="match status" value="1"/>
</dbReference>
<keyword evidence="3 8" id="KW-0812">Transmembrane</keyword>
<gene>
    <name evidence="10" type="ORF">C0Z19_04745</name>
</gene>
<feature type="transmembrane region" description="Helical" evidence="8">
    <location>
        <begin position="136"/>
        <end position="163"/>
    </location>
</feature>
<keyword evidence="6" id="KW-0653">Protein transport</keyword>
<comment type="caution">
    <text evidence="10">The sequence shown here is derived from an EMBL/GenBank/DDBJ whole genome shotgun (WGS) entry which is preliminary data.</text>
</comment>
<evidence type="ECO:0000256" key="4">
    <source>
        <dbReference type="ARBA" id="ARBA00022989"/>
    </source>
</evidence>
<keyword evidence="4 8" id="KW-1133">Transmembrane helix</keyword>
<keyword evidence="5 8" id="KW-0472">Membrane</keyword>
<evidence type="ECO:0000256" key="3">
    <source>
        <dbReference type="ARBA" id="ARBA00022692"/>
    </source>
</evidence>
<keyword evidence="10" id="KW-0282">Flagellum</keyword>
<feature type="transmembrane region" description="Helical" evidence="8">
    <location>
        <begin position="183"/>
        <end position="204"/>
    </location>
</feature>